<reference evidence="2 3" key="1">
    <citation type="journal article" date="2023" name="J Bioinform Genom">
        <title>Complete genome sequence of the bacterium Pseudomonas shirazica hy376 from natural waters of algiers.</title>
        <authorList>
            <person name="Haffaressas Y."/>
            <person name="Seghouani N."/>
            <person name="Arzamasceva V.O."/>
            <person name="Tepeeva A.N."/>
            <person name="Vasilenko O.V."/>
        </authorList>
    </citation>
    <scope>NUCLEOTIDE SEQUENCE [LARGE SCALE GENOMIC DNA]</scope>
    <source>
        <strain evidence="2 3">HY376</strain>
    </source>
</reference>
<evidence type="ECO:0000256" key="1">
    <source>
        <dbReference type="ARBA" id="ARBA00010552"/>
    </source>
</evidence>
<name>A0ABY9SV04_9PSED</name>
<evidence type="ECO:0000313" key="2">
    <source>
        <dbReference type="EMBL" id="WMY87423.1"/>
    </source>
</evidence>
<dbReference type="RefSeq" id="WP_309673697.1">
    <property type="nucleotide sequence ID" value="NZ_CP127845.1"/>
</dbReference>
<protein>
    <submittedName>
        <fullName evidence="2">RidA family protein</fullName>
    </submittedName>
</protein>
<keyword evidence="3" id="KW-1185">Reference proteome</keyword>
<dbReference type="InterPro" id="IPR038743">
    <property type="entry name" value="YjgH-like"/>
</dbReference>
<dbReference type="EMBL" id="CP127845">
    <property type="protein sequence ID" value="WMY87423.1"/>
    <property type="molecule type" value="Genomic_DNA"/>
</dbReference>
<comment type="similarity">
    <text evidence="1">Belongs to the RutC family.</text>
</comment>
<evidence type="ECO:0000313" key="3">
    <source>
        <dbReference type="Proteomes" id="UP001258940"/>
    </source>
</evidence>
<dbReference type="Pfam" id="PF01042">
    <property type="entry name" value="Ribonuc_L-PSP"/>
    <property type="match status" value="1"/>
</dbReference>
<dbReference type="CDD" id="cd02198">
    <property type="entry name" value="YjgH_like"/>
    <property type="match status" value="1"/>
</dbReference>
<proteinExistence type="inferred from homology"/>
<dbReference type="PANTHER" id="PTHR11803">
    <property type="entry name" value="2-IMINOBUTANOATE/2-IMINOPROPANOATE DEAMINASE RIDA"/>
    <property type="match status" value="1"/>
</dbReference>
<dbReference type="InterPro" id="IPR006175">
    <property type="entry name" value="YjgF/YER057c/UK114"/>
</dbReference>
<dbReference type="Proteomes" id="UP001258940">
    <property type="component" value="Chromosome"/>
</dbReference>
<dbReference type="PANTHER" id="PTHR11803:SF58">
    <property type="entry name" value="PROTEIN HMF1-RELATED"/>
    <property type="match status" value="1"/>
</dbReference>
<dbReference type="Gene3D" id="3.30.1330.40">
    <property type="entry name" value="RutC-like"/>
    <property type="match status" value="1"/>
</dbReference>
<accession>A0ABY9SV04</accession>
<dbReference type="InterPro" id="IPR035959">
    <property type="entry name" value="RutC-like_sf"/>
</dbReference>
<dbReference type="SUPFAM" id="SSF55298">
    <property type="entry name" value="YjgF-like"/>
    <property type="match status" value="1"/>
</dbReference>
<gene>
    <name evidence="2" type="ORF">QR297_11455</name>
</gene>
<organism evidence="2 3">
    <name type="scientific">Pseudomonas shirazica</name>
    <dbReference type="NCBI Taxonomy" id="1940636"/>
    <lineage>
        <taxon>Bacteria</taxon>
        <taxon>Pseudomonadati</taxon>
        <taxon>Pseudomonadota</taxon>
        <taxon>Gammaproteobacteria</taxon>
        <taxon>Pseudomonadales</taxon>
        <taxon>Pseudomonadaceae</taxon>
        <taxon>Pseudomonas</taxon>
    </lineage>
</organism>
<sequence length="138" mass="15033">MNTTPLKRLAINPPPTQLFYDQFHYSQATRVGDLIWVSGQVGINSEMKPESDVATQTHLAFQSLAKVLQAAGAGLEDVVELTTFHTRLRADMPVFASIKDEYFPSRYPSWTAVGITELALPELVVEIRAVAVAGSGSA</sequence>